<proteinExistence type="inferred from homology"/>
<feature type="transmembrane region" description="Helical" evidence="7">
    <location>
        <begin position="12"/>
        <end position="35"/>
    </location>
</feature>
<dbReference type="PANTHER" id="PTHR30151">
    <property type="entry name" value="ALKANE SULFONATE ABC TRANSPORTER-RELATED, MEMBRANE SUBUNIT"/>
    <property type="match status" value="1"/>
</dbReference>
<dbReference type="PROSITE" id="PS50928">
    <property type="entry name" value="ABC_TM1"/>
    <property type="match status" value="1"/>
</dbReference>
<evidence type="ECO:0000256" key="1">
    <source>
        <dbReference type="ARBA" id="ARBA00004651"/>
    </source>
</evidence>
<evidence type="ECO:0000259" key="8">
    <source>
        <dbReference type="PROSITE" id="PS50928"/>
    </source>
</evidence>
<dbReference type="Proteomes" id="UP001476950">
    <property type="component" value="Unassembled WGS sequence"/>
</dbReference>
<feature type="transmembrane region" description="Helical" evidence="7">
    <location>
        <begin position="135"/>
        <end position="154"/>
    </location>
</feature>
<dbReference type="InterPro" id="IPR035906">
    <property type="entry name" value="MetI-like_sf"/>
</dbReference>
<name>A0ABV0KLU7_9CYAN</name>
<comment type="subcellular location">
    <subcellularLocation>
        <location evidence="1 7">Cell membrane</location>
        <topology evidence="1 7">Multi-pass membrane protein</topology>
    </subcellularLocation>
</comment>
<keyword evidence="5 7" id="KW-1133">Transmembrane helix</keyword>
<dbReference type="SUPFAM" id="SSF161098">
    <property type="entry name" value="MetI-like"/>
    <property type="match status" value="1"/>
</dbReference>
<dbReference type="PANTHER" id="PTHR30151:SF0">
    <property type="entry name" value="ABC TRANSPORTER PERMEASE PROTEIN MJ0413-RELATED"/>
    <property type="match status" value="1"/>
</dbReference>
<evidence type="ECO:0000256" key="2">
    <source>
        <dbReference type="ARBA" id="ARBA00022448"/>
    </source>
</evidence>
<protein>
    <submittedName>
        <fullName evidence="9">ABC transporter permease</fullName>
    </submittedName>
</protein>
<keyword evidence="3" id="KW-1003">Cell membrane</keyword>
<feature type="transmembrane region" description="Helical" evidence="7">
    <location>
        <begin position="232"/>
        <end position="253"/>
    </location>
</feature>
<evidence type="ECO:0000256" key="3">
    <source>
        <dbReference type="ARBA" id="ARBA00022475"/>
    </source>
</evidence>
<keyword evidence="4 7" id="KW-0812">Transmembrane</keyword>
<evidence type="ECO:0000256" key="7">
    <source>
        <dbReference type="RuleBase" id="RU363032"/>
    </source>
</evidence>
<keyword evidence="6 7" id="KW-0472">Membrane</keyword>
<comment type="similarity">
    <text evidence="7">Belongs to the binding-protein-dependent transport system permease family.</text>
</comment>
<dbReference type="Gene3D" id="1.10.3720.10">
    <property type="entry name" value="MetI-like"/>
    <property type="match status" value="1"/>
</dbReference>
<dbReference type="EMBL" id="JAMPLM010000014">
    <property type="protein sequence ID" value="MEP1060013.1"/>
    <property type="molecule type" value="Genomic_DNA"/>
</dbReference>
<evidence type="ECO:0000256" key="6">
    <source>
        <dbReference type="ARBA" id="ARBA00023136"/>
    </source>
</evidence>
<evidence type="ECO:0000256" key="4">
    <source>
        <dbReference type="ARBA" id="ARBA00022692"/>
    </source>
</evidence>
<sequence>MPSRFWGIRQNLPRWLKIVISTTALLVPLAVWSLLSYRAWVTPIFLPTPTAVLQAGRQMFIEENLLLDVAASSYRVFLGFMVAAAVGVPSGIAMGTFQSMESLFSPIVGTVRYMPVAAFVPLIVLWLGLEEQTRVTIIFLGIVFYNAIMVADAVKFIPNELLSVAYTLGANRLNVLMRVIVPAIIPSIIDTLRVNVAGAWNYLVISELIASENGLGFRVVQSQRYLQTDKVLFTIALIGLIGLLTDLAFKLLFNLVTPWAERSTT</sequence>
<keyword evidence="10" id="KW-1185">Reference proteome</keyword>
<dbReference type="InterPro" id="IPR000515">
    <property type="entry name" value="MetI-like"/>
</dbReference>
<reference evidence="9 10" key="1">
    <citation type="submission" date="2022-04" db="EMBL/GenBank/DDBJ databases">
        <title>Positive selection, recombination, and allopatry shape intraspecific diversity of widespread and dominant cyanobacteria.</title>
        <authorList>
            <person name="Wei J."/>
            <person name="Shu W."/>
            <person name="Hu C."/>
        </authorList>
    </citation>
    <scope>NUCLEOTIDE SEQUENCE [LARGE SCALE GENOMIC DNA]</scope>
    <source>
        <strain evidence="9 10">AS-A4</strain>
    </source>
</reference>
<evidence type="ECO:0000313" key="9">
    <source>
        <dbReference type="EMBL" id="MEP1060013.1"/>
    </source>
</evidence>
<organism evidence="9 10">
    <name type="scientific">Stenomitos frigidus AS-A4</name>
    <dbReference type="NCBI Taxonomy" id="2933935"/>
    <lineage>
        <taxon>Bacteria</taxon>
        <taxon>Bacillati</taxon>
        <taxon>Cyanobacteriota</taxon>
        <taxon>Cyanophyceae</taxon>
        <taxon>Leptolyngbyales</taxon>
        <taxon>Leptolyngbyaceae</taxon>
        <taxon>Stenomitos</taxon>
    </lineage>
</organism>
<feature type="domain" description="ABC transmembrane type-1" evidence="8">
    <location>
        <begin position="69"/>
        <end position="253"/>
    </location>
</feature>
<feature type="transmembrane region" description="Helical" evidence="7">
    <location>
        <begin position="76"/>
        <end position="97"/>
    </location>
</feature>
<accession>A0ABV0KLU7</accession>
<feature type="transmembrane region" description="Helical" evidence="7">
    <location>
        <begin position="109"/>
        <end position="129"/>
    </location>
</feature>
<gene>
    <name evidence="9" type="ORF">NDI38_16370</name>
</gene>
<dbReference type="Pfam" id="PF00528">
    <property type="entry name" value="BPD_transp_1"/>
    <property type="match status" value="1"/>
</dbReference>
<dbReference type="CDD" id="cd06261">
    <property type="entry name" value="TM_PBP2"/>
    <property type="match status" value="1"/>
</dbReference>
<evidence type="ECO:0000313" key="10">
    <source>
        <dbReference type="Proteomes" id="UP001476950"/>
    </source>
</evidence>
<comment type="caution">
    <text evidence="9">The sequence shown here is derived from an EMBL/GenBank/DDBJ whole genome shotgun (WGS) entry which is preliminary data.</text>
</comment>
<evidence type="ECO:0000256" key="5">
    <source>
        <dbReference type="ARBA" id="ARBA00022989"/>
    </source>
</evidence>
<keyword evidence="2 7" id="KW-0813">Transport</keyword>
<dbReference type="RefSeq" id="WP_190447011.1">
    <property type="nucleotide sequence ID" value="NZ_JAMPLM010000014.1"/>
</dbReference>